<dbReference type="PRINTS" id="PR00096">
    <property type="entry name" value="GATASE"/>
</dbReference>
<dbReference type="Pfam" id="PF00117">
    <property type="entry name" value="GATase"/>
    <property type="match status" value="1"/>
</dbReference>
<dbReference type="FunFam" id="3.40.50.880:FF:000003">
    <property type="entry name" value="Anthranilate synthase component II"/>
    <property type="match status" value="1"/>
</dbReference>
<dbReference type="RefSeq" id="WP_084907058.1">
    <property type="nucleotide sequence ID" value="NZ_CP020738.1"/>
</dbReference>
<dbReference type="Gene3D" id="3.40.50.880">
    <property type="match status" value="1"/>
</dbReference>
<accession>A0A2A4FC28</accession>
<evidence type="ECO:0000313" key="3">
    <source>
        <dbReference type="EMBL" id="PCE30210.1"/>
    </source>
</evidence>
<dbReference type="PROSITE" id="PS51273">
    <property type="entry name" value="GATASE_TYPE_1"/>
    <property type="match status" value="1"/>
</dbReference>
<dbReference type="EMBL" id="MTZU01000069">
    <property type="protein sequence ID" value="PCE30210.1"/>
    <property type="molecule type" value="Genomic_DNA"/>
</dbReference>
<protein>
    <submittedName>
        <fullName evidence="3">Aminodeoxychorismate/anthranilate synthase component II</fullName>
    </submittedName>
</protein>
<gene>
    <name evidence="3" type="ORF">BZL54_22445</name>
</gene>
<dbReference type="PANTHER" id="PTHR43418">
    <property type="entry name" value="MULTIFUNCTIONAL TRYPTOPHAN BIOSYNTHESIS PROTEIN-RELATED"/>
    <property type="match status" value="1"/>
</dbReference>
<keyword evidence="1" id="KW-0315">Glutamine amidotransferase</keyword>
<dbReference type="NCBIfam" id="TIGR00566">
    <property type="entry name" value="trpG_papA"/>
    <property type="match status" value="1"/>
</dbReference>
<evidence type="ECO:0000259" key="2">
    <source>
        <dbReference type="Pfam" id="PF00117"/>
    </source>
</evidence>
<dbReference type="PANTHER" id="PTHR43418:SF4">
    <property type="entry name" value="MULTIFUNCTIONAL TRYPTOPHAN BIOSYNTHESIS PROTEIN"/>
    <property type="match status" value="1"/>
</dbReference>
<dbReference type="InterPro" id="IPR050472">
    <property type="entry name" value="Anth_synth/Amidotransfase"/>
</dbReference>
<dbReference type="InterPro" id="IPR029062">
    <property type="entry name" value="Class_I_gatase-like"/>
</dbReference>
<dbReference type="CDD" id="cd01743">
    <property type="entry name" value="GATase1_Anthranilate_Synthase"/>
    <property type="match status" value="1"/>
</dbReference>
<dbReference type="Proteomes" id="UP000217994">
    <property type="component" value="Unassembled WGS sequence"/>
</dbReference>
<feature type="domain" description="Glutamine amidotransferase" evidence="2">
    <location>
        <begin position="5"/>
        <end position="187"/>
    </location>
</feature>
<evidence type="ECO:0000313" key="4">
    <source>
        <dbReference type="Proteomes" id="UP000217994"/>
    </source>
</evidence>
<proteinExistence type="predicted"/>
<reference evidence="3 4" key="1">
    <citation type="submission" date="2017-01" db="EMBL/GenBank/DDBJ databases">
        <title>Whole-Genome Shotgun Sequencing of Two beta-Proteobacterial Species in Search of the Bulgecin Biosynthetic Cluster.</title>
        <authorList>
            <person name="Horsman M.E."/>
            <person name="Marous D.R."/>
            <person name="Li R."/>
            <person name="Oliver R.A."/>
            <person name="Byun B."/>
            <person name="Emrich S.J."/>
            <person name="Boggess B."/>
            <person name="Townsend C.A."/>
            <person name="Mobashery S."/>
        </authorList>
    </citation>
    <scope>NUCLEOTIDE SEQUENCE [LARGE SCALE GENOMIC DNA]</scope>
    <source>
        <strain evidence="3 4">ATCC 31433</strain>
    </source>
</reference>
<dbReference type="GO" id="GO:0000162">
    <property type="term" value="P:L-tryptophan biosynthetic process"/>
    <property type="evidence" value="ECO:0007669"/>
    <property type="project" value="TreeGrafter"/>
</dbReference>
<comment type="caution">
    <text evidence="3">The sequence shown here is derived from an EMBL/GenBank/DDBJ whole genome shotgun (WGS) entry which is preliminary data.</text>
</comment>
<name>A0A2A4FC28_9BURK</name>
<dbReference type="PRINTS" id="PR00097">
    <property type="entry name" value="ANTSNTHASEII"/>
</dbReference>
<dbReference type="InterPro" id="IPR006221">
    <property type="entry name" value="TrpG/PapA_dom"/>
</dbReference>
<sequence>MNVALVDAYDSFVYVIDLYLRTMGLQTRVLRCDDPRIDRLLAEPPSAVVLGPGPGRPEDAGYPQMIRALEGRVPVMGVCLGHQAIGLAYGGEVVRAGTCMHGKTSVVANDGTGVFAKTSGKPFSATRYHSLVIARDSVPDPLVVSAHALDDNEVMGVRHRRYPIEGVQFHPESISTENGMSIFSSFFEYYLGADAPFSTASSTHS</sequence>
<dbReference type="AlphaFoldDB" id="A0A2A4FC28"/>
<dbReference type="GO" id="GO:0005829">
    <property type="term" value="C:cytosol"/>
    <property type="evidence" value="ECO:0007669"/>
    <property type="project" value="TreeGrafter"/>
</dbReference>
<dbReference type="GeneID" id="69001411"/>
<dbReference type="SUPFAM" id="SSF52317">
    <property type="entry name" value="Class I glutamine amidotransferase-like"/>
    <property type="match status" value="1"/>
</dbReference>
<dbReference type="InterPro" id="IPR017926">
    <property type="entry name" value="GATASE"/>
</dbReference>
<dbReference type="GO" id="GO:0004049">
    <property type="term" value="F:anthranilate synthase activity"/>
    <property type="evidence" value="ECO:0007669"/>
    <property type="project" value="TreeGrafter"/>
</dbReference>
<organism evidence="3 4">
    <name type="scientific">Burkholderia ubonensis subsp. mesacidophila</name>
    <dbReference type="NCBI Taxonomy" id="265293"/>
    <lineage>
        <taxon>Bacteria</taxon>
        <taxon>Pseudomonadati</taxon>
        <taxon>Pseudomonadota</taxon>
        <taxon>Betaproteobacteria</taxon>
        <taxon>Burkholderiales</taxon>
        <taxon>Burkholderiaceae</taxon>
        <taxon>Burkholderia</taxon>
        <taxon>Burkholderia cepacia complex</taxon>
    </lineage>
</organism>
<evidence type="ECO:0000256" key="1">
    <source>
        <dbReference type="ARBA" id="ARBA00022962"/>
    </source>
</evidence>